<feature type="domain" description="Oxidoreductase molybdopterin-binding" evidence="3">
    <location>
        <begin position="344"/>
        <end position="475"/>
    </location>
</feature>
<feature type="transmembrane region" description="Helical" evidence="2">
    <location>
        <begin position="78"/>
        <end position="105"/>
    </location>
</feature>
<evidence type="ECO:0000313" key="4">
    <source>
        <dbReference type="EMBL" id="GHI41010.1"/>
    </source>
</evidence>
<comment type="caution">
    <text evidence="4">The sequence shown here is derived from an EMBL/GenBank/DDBJ whole genome shotgun (WGS) entry which is preliminary data.</text>
</comment>
<evidence type="ECO:0000259" key="3">
    <source>
        <dbReference type="Pfam" id="PF00174"/>
    </source>
</evidence>
<dbReference type="Proteomes" id="UP001050808">
    <property type="component" value="Unassembled WGS sequence"/>
</dbReference>
<feature type="region of interest" description="Disordered" evidence="1">
    <location>
        <begin position="1"/>
        <end position="33"/>
    </location>
</feature>
<dbReference type="InterPro" id="IPR036374">
    <property type="entry name" value="OxRdtase_Mopterin-bd_sf"/>
</dbReference>
<name>A0ABQ3QUR6_9ACTN</name>
<sequence>MGSGGRPPASGPPGGPRRSPPDEAHEPGRLERLGAATAARAAAAAAVARATAQRIGRTPPPPGPFRPGFWRSPIRGPWLTSVFGLLLLVGIPVLFVTGMLSYAAYNPGLGNDQTPTKGLLGFYLFDWPTHPYWLYRLTQGVHVTLGVVLVPVLLAKLWSVIPKLFEWLPVRTVAHGLERLSLLMLVGGVIFEFVTGILNIQLYYVFPGSFYTLHFYGAWVFIAAFVVHVALRLGRMTRALGSRDLAAELRTGVAGTRPEPPDPDGLVPAAPAAPTMSRRGAVGMVGAGSLLLLVVTAGQSIGGRLRSTALLAPHNRDPGSGPNGFQINKTAAAVGVSASHVGPSWRLEVNGHGPALVFTREQLLTMRQYTAALPIACVEGWSTADQHWSGLRLTDLAAMSGLPDAGSVLVESVQPPGPYSSVVLRGNQIHDPRALLALHVNGADLSLDHGYPARVIVPANPGVNNTKWVHRLTFRT</sequence>
<keyword evidence="2" id="KW-0472">Membrane</keyword>
<dbReference type="Pfam" id="PF00174">
    <property type="entry name" value="Oxidored_molyb"/>
    <property type="match status" value="1"/>
</dbReference>
<evidence type="ECO:0000256" key="1">
    <source>
        <dbReference type="SAM" id="MobiDB-lite"/>
    </source>
</evidence>
<keyword evidence="5" id="KW-1185">Reference proteome</keyword>
<gene>
    <name evidence="4" type="ORF">Sviol_54180</name>
</gene>
<feature type="transmembrane region" description="Helical" evidence="2">
    <location>
        <begin position="216"/>
        <end position="234"/>
    </location>
</feature>
<keyword evidence="2" id="KW-0812">Transmembrane</keyword>
<proteinExistence type="predicted"/>
<accession>A0ABQ3QUR6</accession>
<feature type="transmembrane region" description="Helical" evidence="2">
    <location>
        <begin position="281"/>
        <end position="301"/>
    </location>
</feature>
<feature type="transmembrane region" description="Helical" evidence="2">
    <location>
        <begin position="141"/>
        <end position="161"/>
    </location>
</feature>
<dbReference type="PANTHER" id="PTHR43032:SF2">
    <property type="entry name" value="BLL0505 PROTEIN"/>
    <property type="match status" value="1"/>
</dbReference>
<evidence type="ECO:0000256" key="2">
    <source>
        <dbReference type="SAM" id="Phobius"/>
    </source>
</evidence>
<dbReference type="SUPFAM" id="SSF56524">
    <property type="entry name" value="Oxidoreductase molybdopterin-binding domain"/>
    <property type="match status" value="1"/>
</dbReference>
<dbReference type="Gene3D" id="3.90.420.10">
    <property type="entry name" value="Oxidoreductase, molybdopterin-binding domain"/>
    <property type="match status" value="1"/>
</dbReference>
<reference evidence="4" key="1">
    <citation type="submission" date="2024-05" db="EMBL/GenBank/DDBJ databases">
        <title>Whole genome shotgun sequence of Streptomyces violascens NBRC 12920.</title>
        <authorList>
            <person name="Komaki H."/>
            <person name="Tamura T."/>
        </authorList>
    </citation>
    <scope>NUCLEOTIDE SEQUENCE</scope>
    <source>
        <strain evidence="4">NBRC 12920</strain>
    </source>
</reference>
<feature type="compositionally biased region" description="Basic and acidic residues" evidence="1">
    <location>
        <begin position="19"/>
        <end position="32"/>
    </location>
</feature>
<dbReference type="RefSeq" id="WP_189962389.1">
    <property type="nucleotide sequence ID" value="NZ_BMUA01000005.1"/>
</dbReference>
<protein>
    <submittedName>
        <fullName evidence="4">Membrane protein</fullName>
    </submittedName>
</protein>
<feature type="transmembrane region" description="Helical" evidence="2">
    <location>
        <begin position="182"/>
        <end position="204"/>
    </location>
</feature>
<organism evidence="4 5">
    <name type="scientific">Streptomyces violascens</name>
    <dbReference type="NCBI Taxonomy" id="67381"/>
    <lineage>
        <taxon>Bacteria</taxon>
        <taxon>Bacillati</taxon>
        <taxon>Actinomycetota</taxon>
        <taxon>Actinomycetes</taxon>
        <taxon>Kitasatosporales</taxon>
        <taxon>Streptomycetaceae</taxon>
        <taxon>Streptomyces</taxon>
    </lineage>
</organism>
<keyword evidence="2" id="KW-1133">Transmembrane helix</keyword>
<evidence type="ECO:0000313" key="5">
    <source>
        <dbReference type="Proteomes" id="UP001050808"/>
    </source>
</evidence>
<dbReference type="PANTHER" id="PTHR43032">
    <property type="entry name" value="PROTEIN-METHIONINE-SULFOXIDE REDUCTASE"/>
    <property type="match status" value="1"/>
</dbReference>
<dbReference type="EMBL" id="BNDY01000017">
    <property type="protein sequence ID" value="GHI41010.1"/>
    <property type="molecule type" value="Genomic_DNA"/>
</dbReference>
<dbReference type="InterPro" id="IPR000572">
    <property type="entry name" value="OxRdtase_Mopterin-bd_dom"/>
</dbReference>
<dbReference type="CDD" id="cd00321">
    <property type="entry name" value="SO_family_Moco"/>
    <property type="match status" value="1"/>
</dbReference>